<dbReference type="InterPro" id="IPR007345">
    <property type="entry name" value="Polysacch_pyruvyl_Trfase"/>
</dbReference>
<accession>A0A5B6THX3</accession>
<dbReference type="Proteomes" id="UP000324133">
    <property type="component" value="Unassembled WGS sequence"/>
</dbReference>
<proteinExistence type="predicted"/>
<evidence type="ECO:0000313" key="3">
    <source>
        <dbReference type="Proteomes" id="UP000324133"/>
    </source>
</evidence>
<dbReference type="GO" id="GO:0016740">
    <property type="term" value="F:transferase activity"/>
    <property type="evidence" value="ECO:0007669"/>
    <property type="project" value="UniProtKB-KW"/>
</dbReference>
<dbReference type="OrthoDB" id="5672604at2"/>
<comment type="caution">
    <text evidence="2">The sequence shown here is derived from an EMBL/GenBank/DDBJ whole genome shotgun (WGS) entry which is preliminary data.</text>
</comment>
<name>A0A5B6THX3_9BACT</name>
<keyword evidence="2" id="KW-0808">Transferase</keyword>
<gene>
    <name evidence="2" type="ORF">FOA19_02630</name>
</gene>
<feature type="domain" description="Polysaccharide pyruvyl transferase" evidence="1">
    <location>
        <begin position="14"/>
        <end position="226"/>
    </location>
</feature>
<dbReference type="RefSeq" id="WP_149089239.1">
    <property type="nucleotide sequence ID" value="NZ_VKKY01000001.1"/>
</dbReference>
<dbReference type="AlphaFoldDB" id="A0A5B6THX3"/>
<evidence type="ECO:0000259" key="1">
    <source>
        <dbReference type="Pfam" id="PF04230"/>
    </source>
</evidence>
<sequence length="342" mass="37793">MKYYYQIEGDLRNNIGDVLQGMVAKNFLPTNALVVNREAMAEIDAAEPGLLVANGWYMHSFDKFPPPENIQPVYVSVHIAQSELLSNRKVRDHFKKHAPIGCRDAKTLKLFLGWGIPAYYSSCLTITTAKRAPINTTGKGEVLLVDNIDHPIPEKVKQKLEGLLGTSMVRVSHDPPDVSGTIQEFMQKSEPHMNSLLERYCRAALVVTTKIHCALPCLGMGANVMLIHPNPSDPRLATVAEFLDIVSYEEVLAADSFSKPVVNLAALTKKKEFLSSIVTKSVAMGGNVMQSPDTAELQKIKQRASLMARLYRMGVKAACTSGLANEQMKRVFSERALEHINS</sequence>
<dbReference type="EMBL" id="VKKY01000001">
    <property type="protein sequence ID" value="KAA3439596.1"/>
    <property type="molecule type" value="Genomic_DNA"/>
</dbReference>
<protein>
    <submittedName>
        <fullName evidence="2">Polysaccharide pyruvyl transferase family protein</fullName>
    </submittedName>
</protein>
<evidence type="ECO:0000313" key="2">
    <source>
        <dbReference type="EMBL" id="KAA3439596.1"/>
    </source>
</evidence>
<reference evidence="2 3" key="1">
    <citation type="submission" date="2019-07" db="EMBL/GenBank/DDBJ databases">
        <title>Rufibacter sp. nov., isolated from lake sediment.</title>
        <authorList>
            <person name="Qu J.-H."/>
        </authorList>
    </citation>
    <scope>NUCLEOTIDE SEQUENCE [LARGE SCALE GENOMIC DNA]</scope>
    <source>
        <strain evidence="2 3">NBS58-1</strain>
    </source>
</reference>
<dbReference type="Pfam" id="PF04230">
    <property type="entry name" value="PS_pyruv_trans"/>
    <property type="match status" value="1"/>
</dbReference>
<organism evidence="2 3">
    <name type="scientific">Rufibacter hautae</name>
    <dbReference type="NCBI Taxonomy" id="2595005"/>
    <lineage>
        <taxon>Bacteria</taxon>
        <taxon>Pseudomonadati</taxon>
        <taxon>Bacteroidota</taxon>
        <taxon>Cytophagia</taxon>
        <taxon>Cytophagales</taxon>
        <taxon>Hymenobacteraceae</taxon>
        <taxon>Rufibacter</taxon>
    </lineage>
</organism>
<keyword evidence="3" id="KW-1185">Reference proteome</keyword>